<keyword evidence="2" id="KW-1133">Transmembrane helix</keyword>
<evidence type="ECO:0000259" key="3">
    <source>
        <dbReference type="Pfam" id="PF00035"/>
    </source>
</evidence>
<dbReference type="Gene3D" id="1.10.287.940">
    <property type="entry name" value="atp-gated p2x4 ion channel"/>
    <property type="match status" value="1"/>
</dbReference>
<feature type="domain" description="DRBM" evidence="3">
    <location>
        <begin position="239"/>
        <end position="306"/>
    </location>
</feature>
<organism evidence="4 5">
    <name type="scientific">Prorocentrum cordatum</name>
    <dbReference type="NCBI Taxonomy" id="2364126"/>
    <lineage>
        <taxon>Eukaryota</taxon>
        <taxon>Sar</taxon>
        <taxon>Alveolata</taxon>
        <taxon>Dinophyceae</taxon>
        <taxon>Prorocentrales</taxon>
        <taxon>Prorocentraceae</taxon>
        <taxon>Prorocentrum</taxon>
    </lineage>
</organism>
<keyword evidence="5" id="KW-1185">Reference proteome</keyword>
<accession>A0ABN9Q3K7</accession>
<feature type="non-terminal residue" evidence="4">
    <location>
        <position position="1"/>
    </location>
</feature>
<keyword evidence="2" id="KW-0812">Transmembrane</keyword>
<dbReference type="InterPro" id="IPR014720">
    <property type="entry name" value="dsRBD_dom"/>
</dbReference>
<dbReference type="Gene3D" id="3.30.160.20">
    <property type="match status" value="1"/>
</dbReference>
<evidence type="ECO:0000313" key="4">
    <source>
        <dbReference type="EMBL" id="CAK0800301.1"/>
    </source>
</evidence>
<proteinExistence type="predicted"/>
<comment type="caution">
    <text evidence="4">The sequence shown here is derived from an EMBL/GenBank/DDBJ whole genome shotgun (WGS) entry which is preliminary data.</text>
</comment>
<keyword evidence="2" id="KW-0472">Membrane</keyword>
<name>A0ABN9Q3K7_9DINO</name>
<protein>
    <recommendedName>
        <fullName evidence="3">DRBM domain-containing protein</fullName>
    </recommendedName>
</protein>
<dbReference type="EMBL" id="CAUYUJ010002332">
    <property type="protein sequence ID" value="CAK0800301.1"/>
    <property type="molecule type" value="Genomic_DNA"/>
</dbReference>
<evidence type="ECO:0000313" key="5">
    <source>
        <dbReference type="Proteomes" id="UP001189429"/>
    </source>
</evidence>
<feature type="transmembrane region" description="Helical" evidence="2">
    <location>
        <begin position="21"/>
        <end position="42"/>
    </location>
</feature>
<feature type="compositionally biased region" description="Pro residues" evidence="1">
    <location>
        <begin position="328"/>
        <end position="344"/>
    </location>
</feature>
<sequence length="476" mass="52779">DPDEILQYQTPKIVVVKDAKLGCLRLSLMFAIFCYIFIWTILFKGAHLAKNDIEGVFRVTLRHPTRDLCDPFLIGCEANFTPMSELTYCSESPAEYATAGGQAGVKRPCQYWDYVESGMTVDGGIFVPTRVRRFHQKRGCEPSQANGWRCSEKGNVLYNFEDTAAGGLQKASEGTFKEAHEVERFWFRPHVSGGRDQVPGPVGSFSTATTTAMTSRALFGNPDSEIDHEFGERLAKKDPKTGVNQFCQRFCNRPINKQDVIYTVTKYPQGYQATVKLNCIEGQEFAGAVANSQKEAEALASQQILDFYAEQINNMRKPPKKKKKRPATQPPGTPPPPPPKPGDPQPELDPSISAKGNLNAHVGKILRRVLEKDEVLYETQQVVGGYQSTVRMPGLPDDWGLQIWAGEVCHKRQDAEQSVAQLALDAIRADEGLMAKYNEPAKVKNWIPIGTGRAMGKGHQGPGNIFGGKAYWRPPA</sequence>
<feature type="region of interest" description="Disordered" evidence="1">
    <location>
        <begin position="316"/>
        <end position="356"/>
    </location>
</feature>
<gene>
    <name evidence="4" type="ORF">PCOR1329_LOCUS8484</name>
</gene>
<evidence type="ECO:0000256" key="1">
    <source>
        <dbReference type="SAM" id="MobiDB-lite"/>
    </source>
</evidence>
<evidence type="ECO:0000256" key="2">
    <source>
        <dbReference type="SAM" id="Phobius"/>
    </source>
</evidence>
<dbReference type="SUPFAM" id="SSF54768">
    <property type="entry name" value="dsRNA-binding domain-like"/>
    <property type="match status" value="1"/>
</dbReference>
<reference evidence="4" key="1">
    <citation type="submission" date="2023-10" db="EMBL/GenBank/DDBJ databases">
        <authorList>
            <person name="Chen Y."/>
            <person name="Shah S."/>
            <person name="Dougan E. K."/>
            <person name="Thang M."/>
            <person name="Chan C."/>
        </authorList>
    </citation>
    <scope>NUCLEOTIDE SEQUENCE [LARGE SCALE GENOMIC DNA]</scope>
</reference>
<dbReference type="Proteomes" id="UP001189429">
    <property type="component" value="Unassembled WGS sequence"/>
</dbReference>
<feature type="compositionally biased region" description="Basic residues" evidence="1">
    <location>
        <begin position="317"/>
        <end position="326"/>
    </location>
</feature>
<dbReference type="Pfam" id="PF00035">
    <property type="entry name" value="dsrm"/>
    <property type="match status" value="1"/>
</dbReference>